<dbReference type="GO" id="GO:0071973">
    <property type="term" value="P:bacterial-type flagellum-dependent cell motility"/>
    <property type="evidence" value="ECO:0007669"/>
    <property type="project" value="InterPro"/>
</dbReference>
<comment type="similarity">
    <text evidence="2 4">Belongs to the FliE family.</text>
</comment>
<reference evidence="6" key="1">
    <citation type="submission" date="2016-10" db="EMBL/GenBank/DDBJ databases">
        <authorList>
            <person name="Varghese N."/>
            <person name="Submissions S."/>
        </authorList>
    </citation>
    <scope>NUCLEOTIDE SEQUENCE [LARGE SCALE GENOMIC DNA]</scope>
    <source>
        <strain evidence="6">P18</strain>
    </source>
</reference>
<dbReference type="InterPro" id="IPR001624">
    <property type="entry name" value="FliE"/>
</dbReference>
<dbReference type="PANTHER" id="PTHR34653">
    <property type="match status" value="1"/>
</dbReference>
<dbReference type="GO" id="GO:0009425">
    <property type="term" value="C:bacterial-type flagellum basal body"/>
    <property type="evidence" value="ECO:0007669"/>
    <property type="project" value="UniProtKB-SubCell"/>
</dbReference>
<dbReference type="GO" id="GO:0005198">
    <property type="term" value="F:structural molecule activity"/>
    <property type="evidence" value="ECO:0007669"/>
    <property type="project" value="InterPro"/>
</dbReference>
<dbReference type="EMBL" id="FOXO01000002">
    <property type="protein sequence ID" value="SFP45754.1"/>
    <property type="molecule type" value="Genomic_DNA"/>
</dbReference>
<name>A0A1I5QHG6_9FIRM</name>
<comment type="subcellular location">
    <subcellularLocation>
        <location evidence="1 4">Bacterial flagellum basal body</location>
    </subcellularLocation>
</comment>
<gene>
    <name evidence="4" type="primary">fliE</name>
    <name evidence="5" type="ORF">SAMN04487928_102133</name>
</gene>
<organism evidence="5 6">
    <name type="scientific">Butyrivibrio proteoclasticus</name>
    <dbReference type="NCBI Taxonomy" id="43305"/>
    <lineage>
        <taxon>Bacteria</taxon>
        <taxon>Bacillati</taxon>
        <taxon>Bacillota</taxon>
        <taxon>Clostridia</taxon>
        <taxon>Lachnospirales</taxon>
        <taxon>Lachnospiraceae</taxon>
        <taxon>Butyrivibrio</taxon>
    </lineage>
</organism>
<evidence type="ECO:0000313" key="6">
    <source>
        <dbReference type="Proteomes" id="UP000182624"/>
    </source>
</evidence>
<proteinExistence type="inferred from homology"/>
<sequence>MAYLDISQLRNVTSGAIKNAEKLNSTVYNVLGDDGKGNEQAFSIIFDKAIENIHTTNAYLSDAENEEIKWSLGQTDNTHDLSIALQKAQTALQYTVAVRDRVLSAYRELTQMQV</sequence>
<dbReference type="OrthoDB" id="9812413at2"/>
<keyword evidence="5" id="KW-0282">Flagellum</keyword>
<evidence type="ECO:0000256" key="1">
    <source>
        <dbReference type="ARBA" id="ARBA00004117"/>
    </source>
</evidence>
<dbReference type="Proteomes" id="UP000182624">
    <property type="component" value="Unassembled WGS sequence"/>
</dbReference>
<evidence type="ECO:0000256" key="4">
    <source>
        <dbReference type="HAMAP-Rule" id="MF_00724"/>
    </source>
</evidence>
<dbReference type="AlphaFoldDB" id="A0A1I5QHG6"/>
<keyword evidence="6" id="KW-1185">Reference proteome</keyword>
<keyword evidence="5" id="KW-0969">Cilium</keyword>
<evidence type="ECO:0000313" key="5">
    <source>
        <dbReference type="EMBL" id="SFP45754.1"/>
    </source>
</evidence>
<evidence type="ECO:0000256" key="3">
    <source>
        <dbReference type="ARBA" id="ARBA00023143"/>
    </source>
</evidence>
<dbReference type="Pfam" id="PF02049">
    <property type="entry name" value="FliE"/>
    <property type="match status" value="1"/>
</dbReference>
<dbReference type="PANTHER" id="PTHR34653:SF1">
    <property type="entry name" value="FLAGELLAR HOOK-BASAL BODY COMPLEX PROTEIN FLIE"/>
    <property type="match status" value="1"/>
</dbReference>
<protein>
    <recommendedName>
        <fullName evidence="4">Flagellar hook-basal body complex protein FliE</fullName>
    </recommendedName>
</protein>
<dbReference type="HAMAP" id="MF_00724">
    <property type="entry name" value="FliE"/>
    <property type="match status" value="1"/>
</dbReference>
<accession>A0A1I5QHG6</accession>
<dbReference type="GO" id="GO:0003774">
    <property type="term" value="F:cytoskeletal motor activity"/>
    <property type="evidence" value="ECO:0007669"/>
    <property type="project" value="InterPro"/>
</dbReference>
<keyword evidence="5" id="KW-0966">Cell projection</keyword>
<keyword evidence="3 4" id="KW-0975">Bacterial flagellum</keyword>
<dbReference type="RefSeq" id="WP_074883524.1">
    <property type="nucleotide sequence ID" value="NZ_FOXO01000002.1"/>
</dbReference>
<evidence type="ECO:0000256" key="2">
    <source>
        <dbReference type="ARBA" id="ARBA00009272"/>
    </source>
</evidence>